<keyword evidence="1" id="KW-0472">Membrane</keyword>
<dbReference type="STRING" id="1391627.SAMN05216464_102588"/>
<dbReference type="AlphaFoldDB" id="A0A1G6XNI0"/>
<sequence length="146" mass="17028">MAKEPEEKIITFETYYDVMLAHIIRTKLEDNGISCFIEDEYMSTLNPIYNQAIGGVKLKVFERDLEKCREILAAEGDLHDQDHVEIDEETHHAVICPFCGSTNVRYGAATEKKVHWFTFIISLLLSIFPFYARKAWHCFNCQQDFE</sequence>
<accession>A0A1G6XNI0</accession>
<reference evidence="3 4" key="1">
    <citation type="submission" date="2016-10" db="EMBL/GenBank/DDBJ databases">
        <authorList>
            <person name="de Groot N.N."/>
        </authorList>
    </citation>
    <scope>NUCLEOTIDE SEQUENCE [LARGE SCALE GENOMIC DNA]</scope>
    <source>
        <strain evidence="3 4">47C3B</strain>
    </source>
</reference>
<evidence type="ECO:0000313" key="3">
    <source>
        <dbReference type="EMBL" id="SDD79323.1"/>
    </source>
</evidence>
<evidence type="ECO:0000313" key="4">
    <source>
        <dbReference type="Proteomes" id="UP000199072"/>
    </source>
</evidence>
<dbReference type="EMBL" id="FNAI01000002">
    <property type="protein sequence ID" value="SDD79323.1"/>
    <property type="molecule type" value="Genomic_DNA"/>
</dbReference>
<dbReference type="Proteomes" id="UP000199072">
    <property type="component" value="Unassembled WGS sequence"/>
</dbReference>
<proteinExistence type="predicted"/>
<gene>
    <name evidence="3" type="ORF">SAMN05216464_102588</name>
</gene>
<feature type="domain" description="DUF2007" evidence="2">
    <location>
        <begin position="17"/>
        <end position="74"/>
    </location>
</feature>
<dbReference type="Pfam" id="PF09413">
    <property type="entry name" value="DUF2007"/>
    <property type="match status" value="1"/>
</dbReference>
<keyword evidence="1" id="KW-0812">Transmembrane</keyword>
<dbReference type="InterPro" id="IPR018551">
    <property type="entry name" value="DUF2007"/>
</dbReference>
<dbReference type="OrthoDB" id="8480302at2"/>
<protein>
    <submittedName>
        <fullName evidence="3">Putative signal transducing protein</fullName>
    </submittedName>
</protein>
<evidence type="ECO:0000256" key="1">
    <source>
        <dbReference type="SAM" id="Phobius"/>
    </source>
</evidence>
<feature type="transmembrane region" description="Helical" evidence="1">
    <location>
        <begin position="114"/>
        <end position="132"/>
    </location>
</feature>
<dbReference type="InterPro" id="IPR011322">
    <property type="entry name" value="N-reg_PII-like_a/b"/>
</dbReference>
<name>A0A1G6XNI0_9SPHI</name>
<dbReference type="Gene3D" id="3.30.70.790">
    <property type="entry name" value="UreE, C-terminal domain"/>
    <property type="match status" value="1"/>
</dbReference>
<dbReference type="RefSeq" id="WP_091146888.1">
    <property type="nucleotide sequence ID" value="NZ_FNAI01000002.1"/>
</dbReference>
<keyword evidence="1" id="KW-1133">Transmembrane helix</keyword>
<dbReference type="SUPFAM" id="SSF54913">
    <property type="entry name" value="GlnB-like"/>
    <property type="match status" value="1"/>
</dbReference>
<keyword evidence="4" id="KW-1185">Reference proteome</keyword>
<evidence type="ECO:0000259" key="2">
    <source>
        <dbReference type="Pfam" id="PF09413"/>
    </source>
</evidence>
<organism evidence="3 4">
    <name type="scientific">Mucilaginibacter pineti</name>
    <dbReference type="NCBI Taxonomy" id="1391627"/>
    <lineage>
        <taxon>Bacteria</taxon>
        <taxon>Pseudomonadati</taxon>
        <taxon>Bacteroidota</taxon>
        <taxon>Sphingobacteriia</taxon>
        <taxon>Sphingobacteriales</taxon>
        <taxon>Sphingobacteriaceae</taxon>
        <taxon>Mucilaginibacter</taxon>
    </lineage>
</organism>